<evidence type="ECO:0000313" key="2">
    <source>
        <dbReference type="Proteomes" id="UP001607303"/>
    </source>
</evidence>
<organism evidence="1 2">
    <name type="scientific">Vespula maculifrons</name>
    <name type="common">Eastern yellow jacket</name>
    <name type="synonym">Wasp</name>
    <dbReference type="NCBI Taxonomy" id="7453"/>
    <lineage>
        <taxon>Eukaryota</taxon>
        <taxon>Metazoa</taxon>
        <taxon>Ecdysozoa</taxon>
        <taxon>Arthropoda</taxon>
        <taxon>Hexapoda</taxon>
        <taxon>Insecta</taxon>
        <taxon>Pterygota</taxon>
        <taxon>Neoptera</taxon>
        <taxon>Endopterygota</taxon>
        <taxon>Hymenoptera</taxon>
        <taxon>Apocrita</taxon>
        <taxon>Aculeata</taxon>
        <taxon>Vespoidea</taxon>
        <taxon>Vespidae</taxon>
        <taxon>Vespinae</taxon>
        <taxon>Vespula</taxon>
    </lineage>
</organism>
<accession>A0ABD2CEZ7</accession>
<reference evidence="1 2" key="1">
    <citation type="journal article" date="2024" name="Ann. Entomol. Soc. Am.">
        <title>Genomic analyses of the southern and eastern yellowjacket wasps (Hymenoptera: Vespidae) reveal evolutionary signatures of social life.</title>
        <authorList>
            <person name="Catto M.A."/>
            <person name="Caine P.B."/>
            <person name="Orr S.E."/>
            <person name="Hunt B.G."/>
            <person name="Goodisman M.A.D."/>
        </authorList>
    </citation>
    <scope>NUCLEOTIDE SEQUENCE [LARGE SCALE GENOMIC DNA]</scope>
    <source>
        <strain evidence="1">232</strain>
        <tissue evidence="1">Head and thorax</tissue>
    </source>
</reference>
<gene>
    <name evidence="1" type="ORF">V1477_008085</name>
</gene>
<dbReference type="EMBL" id="JAYRBN010000055">
    <property type="protein sequence ID" value="KAL2743645.1"/>
    <property type="molecule type" value="Genomic_DNA"/>
</dbReference>
<evidence type="ECO:0000313" key="1">
    <source>
        <dbReference type="EMBL" id="KAL2743645.1"/>
    </source>
</evidence>
<proteinExistence type="predicted"/>
<protein>
    <submittedName>
        <fullName evidence="1">Uncharacterized protein</fullName>
    </submittedName>
</protein>
<dbReference type="Proteomes" id="UP001607303">
    <property type="component" value="Unassembled WGS sequence"/>
</dbReference>
<name>A0ABD2CEZ7_VESMC</name>
<keyword evidence="2" id="KW-1185">Reference proteome</keyword>
<dbReference type="AlphaFoldDB" id="A0ABD2CEZ7"/>
<comment type="caution">
    <text evidence="1">The sequence shown here is derived from an EMBL/GenBank/DDBJ whole genome shotgun (WGS) entry which is preliminary data.</text>
</comment>
<sequence length="96" mass="11392">MNNTVFSKMMENIYNHILGITITKWKRQYSAILLHAKPNFQRTIVYDINWFDTSDYSIDNVYDMLLTNKKMLGLIKIKTIEELCAKSYVSDKKYTL</sequence>